<name>A0A9D2PU13_9FIRM</name>
<dbReference type="PANTHER" id="PTHR40076:SF1">
    <property type="entry name" value="MEMBRANE PROTEIN"/>
    <property type="match status" value="1"/>
</dbReference>
<keyword evidence="1" id="KW-0812">Transmembrane</keyword>
<accession>A0A9D2PU13</accession>
<evidence type="ECO:0000313" key="2">
    <source>
        <dbReference type="EMBL" id="HJC65235.1"/>
    </source>
</evidence>
<gene>
    <name evidence="2" type="ORF">H9931_00740</name>
</gene>
<dbReference type="Proteomes" id="UP000823863">
    <property type="component" value="Unassembled WGS sequence"/>
</dbReference>
<feature type="transmembrane region" description="Helical" evidence="1">
    <location>
        <begin position="63"/>
        <end position="91"/>
    </location>
</feature>
<keyword evidence="1" id="KW-0472">Membrane</keyword>
<sequence>MKRASEYRRLARISMGRQMGTMAATGFMRSMVDSLVGIVLMFVLFVGLVLLGIQTVALASSGYGAAVIILTLFALVITLLVVAAGALFWLLEGGLIQQAHHAVHGRKVSMTDLFSGFTGGLAWRLIVIGLFNLLMTLFFAVPYVIAVFVSSSADDFTLLEAGAVVGAYLWYMAGILLIFLLFGLAPYILVDQPHLGAVQCMKQSLILTKKRRFRLFCLCCSFIGWYILGGISYGIGMFWILPYVRCAFYHFYEDLKSEKLSGTPIL</sequence>
<dbReference type="PANTHER" id="PTHR40076">
    <property type="entry name" value="MEMBRANE PROTEIN-RELATED"/>
    <property type="match status" value="1"/>
</dbReference>
<dbReference type="AlphaFoldDB" id="A0A9D2PU13"/>
<feature type="transmembrane region" description="Helical" evidence="1">
    <location>
        <begin position="35"/>
        <end position="57"/>
    </location>
</feature>
<organism evidence="2 3">
    <name type="scientific">Candidatus Enterocloster excrementigallinarum</name>
    <dbReference type="NCBI Taxonomy" id="2838558"/>
    <lineage>
        <taxon>Bacteria</taxon>
        <taxon>Bacillati</taxon>
        <taxon>Bacillota</taxon>
        <taxon>Clostridia</taxon>
        <taxon>Lachnospirales</taxon>
        <taxon>Lachnospiraceae</taxon>
        <taxon>Enterocloster</taxon>
    </lineage>
</organism>
<reference evidence="2" key="2">
    <citation type="submission" date="2021-04" db="EMBL/GenBank/DDBJ databases">
        <authorList>
            <person name="Gilroy R."/>
        </authorList>
    </citation>
    <scope>NUCLEOTIDE SEQUENCE</scope>
    <source>
        <strain evidence="2">CHK198-12963</strain>
    </source>
</reference>
<evidence type="ECO:0000313" key="3">
    <source>
        <dbReference type="Proteomes" id="UP000823863"/>
    </source>
</evidence>
<dbReference type="InterPro" id="IPR010380">
    <property type="entry name" value="DUF975"/>
</dbReference>
<protein>
    <submittedName>
        <fullName evidence="2">DUF975 family protein</fullName>
    </submittedName>
</protein>
<reference evidence="2" key="1">
    <citation type="journal article" date="2021" name="PeerJ">
        <title>Extensive microbial diversity within the chicken gut microbiome revealed by metagenomics and culture.</title>
        <authorList>
            <person name="Gilroy R."/>
            <person name="Ravi A."/>
            <person name="Getino M."/>
            <person name="Pursley I."/>
            <person name="Horton D.L."/>
            <person name="Alikhan N.F."/>
            <person name="Baker D."/>
            <person name="Gharbi K."/>
            <person name="Hall N."/>
            <person name="Watson M."/>
            <person name="Adriaenssens E.M."/>
            <person name="Foster-Nyarko E."/>
            <person name="Jarju S."/>
            <person name="Secka A."/>
            <person name="Antonio M."/>
            <person name="Oren A."/>
            <person name="Chaudhuri R.R."/>
            <person name="La Ragione R."/>
            <person name="Hildebrand F."/>
            <person name="Pallen M.J."/>
        </authorList>
    </citation>
    <scope>NUCLEOTIDE SEQUENCE</scope>
    <source>
        <strain evidence="2">CHK198-12963</strain>
    </source>
</reference>
<keyword evidence="1" id="KW-1133">Transmembrane helix</keyword>
<feature type="transmembrane region" description="Helical" evidence="1">
    <location>
        <begin position="125"/>
        <end position="148"/>
    </location>
</feature>
<dbReference type="EMBL" id="DWWB01000003">
    <property type="protein sequence ID" value="HJC65235.1"/>
    <property type="molecule type" value="Genomic_DNA"/>
</dbReference>
<feature type="transmembrane region" description="Helical" evidence="1">
    <location>
        <begin position="168"/>
        <end position="190"/>
    </location>
</feature>
<proteinExistence type="predicted"/>
<evidence type="ECO:0000256" key="1">
    <source>
        <dbReference type="SAM" id="Phobius"/>
    </source>
</evidence>
<dbReference type="Pfam" id="PF06161">
    <property type="entry name" value="DUF975"/>
    <property type="match status" value="1"/>
</dbReference>
<comment type="caution">
    <text evidence="2">The sequence shown here is derived from an EMBL/GenBank/DDBJ whole genome shotgun (WGS) entry which is preliminary data.</text>
</comment>